<organism evidence="4 5">
    <name type="scientific">Dillenia turbinata</name>
    <dbReference type="NCBI Taxonomy" id="194707"/>
    <lineage>
        <taxon>Eukaryota</taxon>
        <taxon>Viridiplantae</taxon>
        <taxon>Streptophyta</taxon>
        <taxon>Embryophyta</taxon>
        <taxon>Tracheophyta</taxon>
        <taxon>Spermatophyta</taxon>
        <taxon>Magnoliopsida</taxon>
        <taxon>eudicotyledons</taxon>
        <taxon>Gunneridae</taxon>
        <taxon>Pentapetalae</taxon>
        <taxon>Dilleniales</taxon>
        <taxon>Dilleniaceae</taxon>
        <taxon>Dillenia</taxon>
    </lineage>
</organism>
<dbReference type="SUPFAM" id="SSF57667">
    <property type="entry name" value="beta-beta-alpha zinc fingers"/>
    <property type="match status" value="1"/>
</dbReference>
<feature type="domain" description="C2H2-type" evidence="3">
    <location>
        <begin position="215"/>
        <end position="242"/>
    </location>
</feature>
<evidence type="ECO:0000256" key="1">
    <source>
        <dbReference type="PROSITE-ProRule" id="PRU00042"/>
    </source>
</evidence>
<dbReference type="PANTHER" id="PTHR46326:SF10">
    <property type="entry name" value="C2H2 AND C2HC ZINC FINGER PROTEIN"/>
    <property type="match status" value="1"/>
</dbReference>
<dbReference type="Proteomes" id="UP001370490">
    <property type="component" value="Unassembled WGS sequence"/>
</dbReference>
<feature type="domain" description="C2H2-type" evidence="3">
    <location>
        <begin position="171"/>
        <end position="193"/>
    </location>
</feature>
<keyword evidence="1" id="KW-0479">Metal-binding</keyword>
<proteinExistence type="predicted"/>
<dbReference type="PROSITE" id="PS50157">
    <property type="entry name" value="ZINC_FINGER_C2H2_2"/>
    <property type="match status" value="3"/>
</dbReference>
<feature type="domain" description="C2H2-type" evidence="3">
    <location>
        <begin position="4"/>
        <end position="31"/>
    </location>
</feature>
<reference evidence="4 5" key="1">
    <citation type="submission" date="2023-12" db="EMBL/GenBank/DDBJ databases">
        <title>A high-quality genome assembly for Dillenia turbinata (Dilleniales).</title>
        <authorList>
            <person name="Chanderbali A."/>
        </authorList>
    </citation>
    <scope>NUCLEOTIDE SEQUENCE [LARGE SCALE GENOMIC DNA]</scope>
    <source>
        <strain evidence="4">LSX21</strain>
        <tissue evidence="4">Leaf</tissue>
    </source>
</reference>
<dbReference type="PANTHER" id="PTHR46326">
    <property type="entry name" value="ZINC FINGER PROTEIN ZAT1-RELATED"/>
    <property type="match status" value="1"/>
</dbReference>
<accession>A0AAN8Z660</accession>
<gene>
    <name evidence="4" type="ORF">RJ641_008136</name>
</gene>
<protein>
    <recommendedName>
        <fullName evidence="3">C2H2-type domain-containing protein</fullName>
    </recommendedName>
</protein>
<dbReference type="InterPro" id="IPR036236">
    <property type="entry name" value="Znf_C2H2_sf"/>
</dbReference>
<dbReference type="GO" id="GO:0008270">
    <property type="term" value="F:zinc ion binding"/>
    <property type="evidence" value="ECO:0007669"/>
    <property type="project" value="UniProtKB-KW"/>
</dbReference>
<evidence type="ECO:0000256" key="2">
    <source>
        <dbReference type="SAM" id="MobiDB-lite"/>
    </source>
</evidence>
<keyword evidence="1" id="KW-0863">Zinc-finger</keyword>
<feature type="compositionally biased region" description="Low complexity" evidence="2">
    <location>
        <begin position="106"/>
        <end position="125"/>
    </location>
</feature>
<dbReference type="PROSITE" id="PS00028">
    <property type="entry name" value="ZINC_FINGER_C2H2_1"/>
    <property type="match status" value="3"/>
</dbReference>
<evidence type="ECO:0000259" key="3">
    <source>
        <dbReference type="PROSITE" id="PS50157"/>
    </source>
</evidence>
<dbReference type="Gene3D" id="3.30.160.60">
    <property type="entry name" value="Classic Zinc Finger"/>
    <property type="match status" value="1"/>
</dbReference>
<dbReference type="InterPro" id="IPR044303">
    <property type="entry name" value="ZAT1/4/9"/>
</dbReference>
<evidence type="ECO:0000313" key="4">
    <source>
        <dbReference type="EMBL" id="KAK6926417.1"/>
    </source>
</evidence>
<dbReference type="EMBL" id="JBAMMX010000015">
    <property type="protein sequence ID" value="KAK6926417.1"/>
    <property type="molecule type" value="Genomic_DNA"/>
</dbReference>
<comment type="caution">
    <text evidence="4">The sequence shown here is derived from an EMBL/GenBank/DDBJ whole genome shotgun (WGS) entry which is preliminary data.</text>
</comment>
<dbReference type="InterPro" id="IPR013087">
    <property type="entry name" value="Znf_C2H2_type"/>
</dbReference>
<dbReference type="SMART" id="SM00355">
    <property type="entry name" value="ZnF_C2H2"/>
    <property type="match status" value="3"/>
</dbReference>
<sequence>MEKHRCKLCFRVFANGRAMGGHMRSHMAILPVPVPPKVPQIQKFTEPVSGLIQHPSVTKSVEPELEKQYQANPALVPFVQDSESEAESSRNPTGKRSKRPRKLVMLSDDSSPAEPEPEPVSSLSESLDAEDAALCLLELSKVKWVKPQDNQSTEIDSTSGSSGQDPIRGVYRCELCNKDFKSYQALGGHKANHKKLNVQANEANNGGGNGNGRTFECPFCFRVFGSGQAMGGHKKCHYNNGPKAAAATPPAASAATTSANYRDNKNQFDLNLPAPQFDDDDAELSAVSNADNFYSFK</sequence>
<keyword evidence="5" id="KW-1185">Reference proteome</keyword>
<dbReference type="Pfam" id="PF13912">
    <property type="entry name" value="zf-C2H2_6"/>
    <property type="match status" value="3"/>
</dbReference>
<keyword evidence="1" id="KW-0862">Zinc</keyword>
<evidence type="ECO:0000313" key="5">
    <source>
        <dbReference type="Proteomes" id="UP001370490"/>
    </source>
</evidence>
<feature type="region of interest" description="Disordered" evidence="2">
    <location>
        <begin position="80"/>
        <end position="125"/>
    </location>
</feature>
<name>A0AAN8Z660_9MAGN</name>
<dbReference type="GO" id="GO:0006355">
    <property type="term" value="P:regulation of DNA-templated transcription"/>
    <property type="evidence" value="ECO:0007669"/>
    <property type="project" value="InterPro"/>
</dbReference>
<feature type="compositionally biased region" description="Basic residues" evidence="2">
    <location>
        <begin position="93"/>
        <end position="102"/>
    </location>
</feature>
<dbReference type="AlphaFoldDB" id="A0AAN8Z660"/>